<sequence>MVFKSDILMLDEPTTGVDSVSGYQIMNDLKSLTKRRKAIAILATIHQPSQRIFALFDNLIILSREGSILFQGHPNNLAQILENIGLQCPMYTSLSDYILEVASGDFGKKSLQTLSHYNREMNKNRFTDDFNEVEMNSLREAVKRAHLSDQRSLALCTWLVLWRCFICNYRDPFSLKTRIPSLTLTAIFLILLYGEAVGQVSTCATKYVLWTAKIENILDLVEEQSRAAHENLSILLLMNVVSLFNSMLALMITIPNEIYVFRREYNNYSYTIWTYFVAKTLSEIPFTMITTGLFVLAVHRGTGQIFDHWNRVYFTILPCCLITMIGQFIGMMLGTIFYRSQVQAVFSMSFILVPILVFSGYFKLISQMNNVMVFLSNISFLKPSINSIMIAIYGFDRCLFQAQQELQQILSMNQTRPEWIDSVATLVDVYSSTYNQTELADKTLENEEKLVGFMGIGKSPKDRRAFVLQYWKLSETYDSYYHEIYQLIIYCMILAIMVYLTMFIRLKREKN</sequence>
<dbReference type="InterPro" id="IPR050352">
    <property type="entry name" value="ABCG_transporters"/>
</dbReference>
<evidence type="ECO:0008006" key="11">
    <source>
        <dbReference type="Google" id="ProtNLM"/>
    </source>
</evidence>
<feature type="domain" description="ABC-2 type transporter transmembrane" evidence="7">
    <location>
        <begin position="157"/>
        <end position="393"/>
    </location>
</feature>
<gene>
    <name evidence="9" type="ORF">BLA29_003847</name>
</gene>
<feature type="transmembrane region" description="Helical" evidence="6">
    <location>
        <begin position="344"/>
        <end position="362"/>
    </location>
</feature>
<dbReference type="PANTHER" id="PTHR48041:SF78">
    <property type="entry name" value="ABC TRANSPORTER EXPRESSED IN TRACHEA, ISOFORM A"/>
    <property type="match status" value="1"/>
</dbReference>
<feature type="transmembrane region" description="Helical" evidence="6">
    <location>
        <begin position="484"/>
        <end position="504"/>
    </location>
</feature>
<dbReference type="InterPro" id="IPR043926">
    <property type="entry name" value="ABCG_dom"/>
</dbReference>
<dbReference type="InterPro" id="IPR027417">
    <property type="entry name" value="P-loop_NTPase"/>
</dbReference>
<evidence type="ECO:0000256" key="6">
    <source>
        <dbReference type="SAM" id="Phobius"/>
    </source>
</evidence>
<evidence type="ECO:0000313" key="9">
    <source>
        <dbReference type="EMBL" id="OTF77390.1"/>
    </source>
</evidence>
<keyword evidence="3 6" id="KW-0812">Transmembrane</keyword>
<dbReference type="Pfam" id="PF01061">
    <property type="entry name" value="ABC2_membrane"/>
    <property type="match status" value="1"/>
</dbReference>
<dbReference type="GO" id="GO:0140359">
    <property type="term" value="F:ABC-type transporter activity"/>
    <property type="evidence" value="ECO:0007669"/>
    <property type="project" value="InterPro"/>
</dbReference>
<proteinExistence type="predicted"/>
<evidence type="ECO:0000259" key="7">
    <source>
        <dbReference type="Pfam" id="PF01061"/>
    </source>
</evidence>
<dbReference type="SUPFAM" id="SSF52540">
    <property type="entry name" value="P-loop containing nucleoside triphosphate hydrolases"/>
    <property type="match status" value="1"/>
</dbReference>
<evidence type="ECO:0000256" key="5">
    <source>
        <dbReference type="ARBA" id="ARBA00023136"/>
    </source>
</evidence>
<dbReference type="Proteomes" id="UP000194236">
    <property type="component" value="Unassembled WGS sequence"/>
</dbReference>
<protein>
    <recommendedName>
        <fullName evidence="11">ABC transporter sub-family G-like protein</fullName>
    </recommendedName>
</protein>
<name>A0A1Y3B942_EURMA</name>
<feature type="domain" description="ABC transporter family G" evidence="8">
    <location>
        <begin position="46"/>
        <end position="106"/>
    </location>
</feature>
<accession>A0A1Y3B942</accession>
<organism evidence="9 10">
    <name type="scientific">Euroglyphus maynei</name>
    <name type="common">Mayne's house dust mite</name>
    <dbReference type="NCBI Taxonomy" id="6958"/>
    <lineage>
        <taxon>Eukaryota</taxon>
        <taxon>Metazoa</taxon>
        <taxon>Ecdysozoa</taxon>
        <taxon>Arthropoda</taxon>
        <taxon>Chelicerata</taxon>
        <taxon>Arachnida</taxon>
        <taxon>Acari</taxon>
        <taxon>Acariformes</taxon>
        <taxon>Sarcoptiformes</taxon>
        <taxon>Astigmata</taxon>
        <taxon>Psoroptidia</taxon>
        <taxon>Analgoidea</taxon>
        <taxon>Pyroglyphidae</taxon>
        <taxon>Pyroglyphinae</taxon>
        <taxon>Euroglyphus</taxon>
    </lineage>
</organism>
<feature type="transmembrane region" description="Helical" evidence="6">
    <location>
        <begin position="311"/>
        <end position="338"/>
    </location>
</feature>
<dbReference type="Gene3D" id="3.40.50.300">
    <property type="entry name" value="P-loop containing nucleotide triphosphate hydrolases"/>
    <property type="match status" value="1"/>
</dbReference>
<dbReference type="AlphaFoldDB" id="A0A1Y3B942"/>
<keyword evidence="10" id="KW-1185">Reference proteome</keyword>
<keyword evidence="2" id="KW-0813">Transport</keyword>
<dbReference type="EMBL" id="MUJZ01032788">
    <property type="protein sequence ID" value="OTF77390.1"/>
    <property type="molecule type" value="Genomic_DNA"/>
</dbReference>
<dbReference type="InterPro" id="IPR013525">
    <property type="entry name" value="ABC2_TM"/>
</dbReference>
<comment type="caution">
    <text evidence="9">The sequence shown here is derived from an EMBL/GenBank/DDBJ whole genome shotgun (WGS) entry which is preliminary data.</text>
</comment>
<dbReference type="GO" id="GO:0005886">
    <property type="term" value="C:plasma membrane"/>
    <property type="evidence" value="ECO:0007669"/>
    <property type="project" value="TreeGrafter"/>
</dbReference>
<feature type="transmembrane region" description="Helical" evidence="6">
    <location>
        <begin position="374"/>
        <end position="395"/>
    </location>
</feature>
<keyword evidence="4 6" id="KW-1133">Transmembrane helix</keyword>
<keyword evidence="5 6" id="KW-0472">Membrane</keyword>
<feature type="transmembrane region" description="Helical" evidence="6">
    <location>
        <begin position="272"/>
        <end position="299"/>
    </location>
</feature>
<dbReference type="Pfam" id="PF19055">
    <property type="entry name" value="ABC2_membrane_7"/>
    <property type="match status" value="1"/>
</dbReference>
<comment type="subcellular location">
    <subcellularLocation>
        <location evidence="1">Membrane</location>
        <topology evidence="1">Multi-pass membrane protein</topology>
    </subcellularLocation>
</comment>
<feature type="transmembrane region" description="Helical" evidence="6">
    <location>
        <begin position="232"/>
        <end position="252"/>
    </location>
</feature>
<dbReference type="PANTHER" id="PTHR48041">
    <property type="entry name" value="ABC TRANSPORTER G FAMILY MEMBER 28"/>
    <property type="match status" value="1"/>
</dbReference>
<reference evidence="9 10" key="1">
    <citation type="submission" date="2017-03" db="EMBL/GenBank/DDBJ databases">
        <title>Genome Survey of Euroglyphus maynei.</title>
        <authorList>
            <person name="Arlian L.G."/>
            <person name="Morgan M.S."/>
            <person name="Rider S.D."/>
        </authorList>
    </citation>
    <scope>NUCLEOTIDE SEQUENCE [LARGE SCALE GENOMIC DNA]</scope>
    <source>
        <strain evidence="9">Arlian Lab</strain>
        <tissue evidence="9">Whole body</tissue>
    </source>
</reference>
<evidence type="ECO:0000256" key="1">
    <source>
        <dbReference type="ARBA" id="ARBA00004141"/>
    </source>
</evidence>
<evidence type="ECO:0000256" key="4">
    <source>
        <dbReference type="ARBA" id="ARBA00022989"/>
    </source>
</evidence>
<evidence type="ECO:0000256" key="3">
    <source>
        <dbReference type="ARBA" id="ARBA00022692"/>
    </source>
</evidence>
<evidence type="ECO:0000256" key="2">
    <source>
        <dbReference type="ARBA" id="ARBA00022448"/>
    </source>
</evidence>
<dbReference type="OrthoDB" id="6502782at2759"/>
<evidence type="ECO:0000313" key="10">
    <source>
        <dbReference type="Proteomes" id="UP000194236"/>
    </source>
</evidence>
<evidence type="ECO:0000259" key="8">
    <source>
        <dbReference type="Pfam" id="PF19055"/>
    </source>
</evidence>